<dbReference type="STRING" id="880071.Fleli_1182"/>
<dbReference type="InterPro" id="IPR029061">
    <property type="entry name" value="THDP-binding"/>
</dbReference>
<comment type="pathway">
    <text evidence="6">Quinol/quinone metabolism; 1,4-dihydroxy-2-naphthoate biosynthesis; 1,4-dihydroxy-2-naphthoate from chorismate: step 2/7.</text>
</comment>
<evidence type="ECO:0000259" key="8">
    <source>
        <dbReference type="Pfam" id="PF16582"/>
    </source>
</evidence>
<dbReference type="GO" id="GO:0030976">
    <property type="term" value="F:thiamine pyrophosphate binding"/>
    <property type="evidence" value="ECO:0007669"/>
    <property type="project" value="UniProtKB-UniRule"/>
</dbReference>
<dbReference type="HOGENOM" id="CLU_006051_3_0_10"/>
<dbReference type="UniPathway" id="UPA00079"/>
<keyword evidence="1 6" id="KW-0808">Transferase</keyword>
<evidence type="ECO:0000256" key="1">
    <source>
        <dbReference type="ARBA" id="ARBA00022679"/>
    </source>
</evidence>
<proteinExistence type="inferred from homology"/>
<dbReference type="PANTHER" id="PTHR42916:SF1">
    <property type="entry name" value="PROTEIN PHYLLO, CHLOROPLASTIC"/>
    <property type="match status" value="1"/>
</dbReference>
<dbReference type="CDD" id="cd02009">
    <property type="entry name" value="TPP_SHCHC_synthase"/>
    <property type="match status" value="1"/>
</dbReference>
<dbReference type="EMBL" id="CP003345">
    <property type="protein sequence ID" value="AFM03620.1"/>
    <property type="molecule type" value="Genomic_DNA"/>
</dbReference>
<evidence type="ECO:0000256" key="5">
    <source>
        <dbReference type="ARBA" id="ARBA00023211"/>
    </source>
</evidence>
<keyword evidence="5 6" id="KW-0464">Manganese</keyword>
<dbReference type="Gene3D" id="3.40.50.1220">
    <property type="entry name" value="TPP-binding domain"/>
    <property type="match status" value="1"/>
</dbReference>
<evidence type="ECO:0000259" key="7">
    <source>
        <dbReference type="Pfam" id="PF02776"/>
    </source>
</evidence>
<comment type="function">
    <text evidence="6">Catalyzes the thiamine diphosphate-dependent decarboxylation of 2-oxoglutarate and the subsequent addition of the resulting succinic semialdehyde-thiamine pyrophosphate anion to isochorismate to yield 2-succinyl-5-enolpyruvyl-6-hydroxy-3-cyclohexene-1-carboxylate (SEPHCHC).</text>
</comment>
<dbReference type="GO" id="GO:0009234">
    <property type="term" value="P:menaquinone biosynthetic process"/>
    <property type="evidence" value="ECO:0007669"/>
    <property type="project" value="UniProtKB-UniRule"/>
</dbReference>
<dbReference type="eggNOG" id="COG1165">
    <property type="taxonomic scope" value="Bacteria"/>
</dbReference>
<comment type="pathway">
    <text evidence="6">Quinol/quinone metabolism; menaquinone biosynthesis.</text>
</comment>
<dbReference type="PIRSF" id="PIRSF004983">
    <property type="entry name" value="MenD"/>
    <property type="match status" value="1"/>
</dbReference>
<comment type="similarity">
    <text evidence="6">Belongs to the TPP enzyme family. MenD subfamily.</text>
</comment>
<dbReference type="NCBIfam" id="TIGR00173">
    <property type="entry name" value="menD"/>
    <property type="match status" value="1"/>
</dbReference>
<keyword evidence="10" id="KW-1185">Reference proteome</keyword>
<comment type="cofactor">
    <cofactor evidence="6">
        <name>Mg(2+)</name>
        <dbReference type="ChEBI" id="CHEBI:18420"/>
    </cofactor>
    <cofactor evidence="6">
        <name>Mn(2+)</name>
        <dbReference type="ChEBI" id="CHEBI:29035"/>
    </cofactor>
</comment>
<dbReference type="InterPro" id="IPR004433">
    <property type="entry name" value="MenaQ_synth_MenD"/>
</dbReference>
<dbReference type="InterPro" id="IPR032264">
    <property type="entry name" value="MenD_middle"/>
</dbReference>
<gene>
    <name evidence="6" type="primary">menD</name>
    <name evidence="9" type="ordered locus">Fleli_1182</name>
</gene>
<evidence type="ECO:0000256" key="2">
    <source>
        <dbReference type="ARBA" id="ARBA00022723"/>
    </source>
</evidence>
<keyword evidence="4 6" id="KW-0786">Thiamine pyrophosphate</keyword>
<dbReference type="PANTHER" id="PTHR42916">
    <property type="entry name" value="2-SUCCINYL-5-ENOLPYRUVYL-6-HYDROXY-3-CYCLOHEXENE-1-CARBOXYLATE SYNTHASE"/>
    <property type="match status" value="1"/>
</dbReference>
<keyword evidence="2 6" id="KW-0479">Metal-binding</keyword>
<dbReference type="RefSeq" id="WP_014797077.1">
    <property type="nucleotide sequence ID" value="NC_018018.1"/>
</dbReference>
<organism evidence="9 10">
    <name type="scientific">Bernardetia litoralis (strain ATCC 23117 / DSM 6794 / NBRC 15988 / NCIMB 1366 / Fx l1 / Sio-4)</name>
    <name type="common">Flexibacter litoralis</name>
    <dbReference type="NCBI Taxonomy" id="880071"/>
    <lineage>
        <taxon>Bacteria</taxon>
        <taxon>Pseudomonadati</taxon>
        <taxon>Bacteroidota</taxon>
        <taxon>Cytophagia</taxon>
        <taxon>Cytophagales</taxon>
        <taxon>Bernardetiaceae</taxon>
        <taxon>Bernardetia</taxon>
    </lineage>
</organism>
<dbReference type="GO" id="GO:0000287">
    <property type="term" value="F:magnesium ion binding"/>
    <property type="evidence" value="ECO:0007669"/>
    <property type="project" value="UniProtKB-UniRule"/>
</dbReference>
<dbReference type="SUPFAM" id="SSF52518">
    <property type="entry name" value="Thiamin diphosphate-binding fold (THDP-binding)"/>
    <property type="match status" value="2"/>
</dbReference>
<feature type="domain" description="Menaquinone biosynthesis protein MenD middle" evidence="8">
    <location>
        <begin position="224"/>
        <end position="402"/>
    </location>
</feature>
<evidence type="ECO:0000313" key="9">
    <source>
        <dbReference type="EMBL" id="AFM03620.1"/>
    </source>
</evidence>
<dbReference type="GO" id="GO:0070204">
    <property type="term" value="F:2-succinyl-5-enolpyruvyl-6-hydroxy-3-cyclohexene-1-carboxylic-acid synthase activity"/>
    <property type="evidence" value="ECO:0007669"/>
    <property type="project" value="UniProtKB-UniRule"/>
</dbReference>
<evidence type="ECO:0000313" key="10">
    <source>
        <dbReference type="Proteomes" id="UP000006054"/>
    </source>
</evidence>
<dbReference type="GO" id="GO:0030145">
    <property type="term" value="F:manganese ion binding"/>
    <property type="evidence" value="ECO:0007669"/>
    <property type="project" value="UniProtKB-UniRule"/>
</dbReference>
<dbReference type="Proteomes" id="UP000006054">
    <property type="component" value="Chromosome"/>
</dbReference>
<dbReference type="Pfam" id="PF02776">
    <property type="entry name" value="TPP_enzyme_N"/>
    <property type="match status" value="1"/>
</dbReference>
<dbReference type="PATRIC" id="fig|880071.3.peg.1155"/>
<dbReference type="InterPro" id="IPR012001">
    <property type="entry name" value="Thiamin_PyroP_enz_TPP-bd_dom"/>
</dbReference>
<dbReference type="Gene3D" id="3.40.50.970">
    <property type="match status" value="2"/>
</dbReference>
<dbReference type="EC" id="2.2.1.9" evidence="6"/>
<evidence type="ECO:0000256" key="6">
    <source>
        <dbReference type="HAMAP-Rule" id="MF_01659"/>
    </source>
</evidence>
<dbReference type="OrthoDB" id="9791859at2"/>
<dbReference type="AlphaFoldDB" id="I4AI35"/>
<reference evidence="10" key="1">
    <citation type="submission" date="2012-06" db="EMBL/GenBank/DDBJ databases">
        <title>The complete genome of Flexibacter litoralis DSM 6794.</title>
        <authorList>
            <person name="Lucas S."/>
            <person name="Copeland A."/>
            <person name="Lapidus A."/>
            <person name="Glavina del Rio T."/>
            <person name="Dalin E."/>
            <person name="Tice H."/>
            <person name="Bruce D."/>
            <person name="Goodwin L."/>
            <person name="Pitluck S."/>
            <person name="Peters L."/>
            <person name="Ovchinnikova G."/>
            <person name="Lu M."/>
            <person name="Kyrpides N."/>
            <person name="Mavromatis K."/>
            <person name="Ivanova N."/>
            <person name="Brettin T."/>
            <person name="Detter J.C."/>
            <person name="Han C."/>
            <person name="Larimer F."/>
            <person name="Land M."/>
            <person name="Hauser L."/>
            <person name="Markowitz V."/>
            <person name="Cheng J.-F."/>
            <person name="Hugenholtz P."/>
            <person name="Woyke T."/>
            <person name="Wu D."/>
            <person name="Spring S."/>
            <person name="Lang E."/>
            <person name="Kopitz M."/>
            <person name="Brambilla E."/>
            <person name="Klenk H.-P."/>
            <person name="Eisen J.A."/>
        </authorList>
    </citation>
    <scope>NUCLEOTIDE SEQUENCE [LARGE SCALE GENOMIC DNA]</scope>
    <source>
        <strain evidence="10">ATCC 23117 / DSM 6794 / NBRC 15988 / NCIMB 1366 / Sio-4</strain>
    </source>
</reference>
<dbReference type="UniPathway" id="UPA01057">
    <property type="reaction ID" value="UER00164"/>
</dbReference>
<feature type="domain" description="Thiamine pyrophosphate enzyme N-terminal TPP-binding" evidence="7">
    <location>
        <begin position="11"/>
        <end position="110"/>
    </location>
</feature>
<keyword evidence="3 6" id="KW-0460">Magnesium</keyword>
<dbReference type="Pfam" id="PF16582">
    <property type="entry name" value="TPP_enzyme_M_2"/>
    <property type="match status" value="1"/>
</dbReference>
<comment type="catalytic activity">
    <reaction evidence="6">
        <text>isochorismate + 2-oxoglutarate + H(+) = 5-enolpyruvoyl-6-hydroxy-2-succinyl-cyclohex-3-ene-1-carboxylate + CO2</text>
        <dbReference type="Rhea" id="RHEA:25593"/>
        <dbReference type="ChEBI" id="CHEBI:15378"/>
        <dbReference type="ChEBI" id="CHEBI:16526"/>
        <dbReference type="ChEBI" id="CHEBI:16810"/>
        <dbReference type="ChEBI" id="CHEBI:29780"/>
        <dbReference type="ChEBI" id="CHEBI:58818"/>
        <dbReference type="EC" id="2.2.1.9"/>
    </reaction>
</comment>
<evidence type="ECO:0000256" key="4">
    <source>
        <dbReference type="ARBA" id="ARBA00023052"/>
    </source>
</evidence>
<comment type="subunit">
    <text evidence="6">Homodimer.</text>
</comment>
<accession>I4AI35</accession>
<keyword evidence="6" id="KW-0474">Menaquinone biosynthesis</keyword>
<dbReference type="HAMAP" id="MF_01659">
    <property type="entry name" value="MenD"/>
    <property type="match status" value="1"/>
</dbReference>
<dbReference type="KEGG" id="fli:Fleli_1182"/>
<dbReference type="CDD" id="cd07037">
    <property type="entry name" value="TPP_PYR_MenD"/>
    <property type="match status" value="1"/>
</dbReference>
<name>I4AI35_BERLS</name>
<comment type="cofactor">
    <cofactor evidence="6">
        <name>thiamine diphosphate</name>
        <dbReference type="ChEBI" id="CHEBI:58937"/>
    </cofactor>
    <text evidence="6">Binds 1 thiamine pyrophosphate per subunit.</text>
</comment>
<sequence>MPYALQPIWNIAHICHKQGIENVIISPGSRSAPLTLAFVRHKNLKCKVVADERSAAFIALGIAQQTNKPVVLICTSGSAAYNYAPAIAEAYFQQIPLLVLTADRPPEWIDQFDGQTIRQTNIYGKHVKESYTLPVDLSHQDAVWHVERTISEAINLAKTYPAAPVHINAPFREPFYPPVENQEEEDINNYYENQVKYDIDVKIIEQIHSRPKIGTHYWEELLEVWNKTEKKLIVGGQMRYNERLISALNGLEITVVADVISNLHIVKNSIQHQDVFLMNREDLEELRPELLITFGKSVISKNLKKFLREYPAIEHWHIQPAGIAADTFQSLTKVIPLNPSYFFRKVLEKQTPFADSYRQSFFVDNWRGMDAEIKKLNAQFFEKQPFSEFEAVKKLMRMLPKSCNFHLANSMSVRYANYLNLDKDANKEIEIFSNRGTSGIDGSTSTAIGNAIADDETLNILLTGDVAFFYDRNGFWNDYLPKNLIVILLNNHGGGIFKMLPDAAKQPESDEFFVIKQPLNAESLSKEFELEYNFCEDKNGLKNALENLELDVEKRNRITILEVKTNIEMNTKVFQDYKKAVKFLEVD</sequence>
<evidence type="ECO:0000256" key="3">
    <source>
        <dbReference type="ARBA" id="ARBA00022842"/>
    </source>
</evidence>
<protein>
    <recommendedName>
        <fullName evidence="6">2-succinyl-5-enolpyruvyl-6-hydroxy-3-cyclohexene-1-carboxylate synthase</fullName>
        <shortName evidence="6">SEPHCHC synthase</shortName>
        <ecNumber evidence="6">2.2.1.9</ecNumber>
    </recommendedName>
    <alternativeName>
        <fullName evidence="6">Menaquinone biosynthesis protein MenD</fullName>
    </alternativeName>
</protein>